<keyword evidence="5" id="KW-1185">Reference proteome</keyword>
<feature type="signal peptide" evidence="2">
    <location>
        <begin position="1"/>
        <end position="23"/>
    </location>
</feature>
<organism evidence="4 5">
    <name type="scientific">Hallerella porci</name>
    <dbReference type="NCBI Taxonomy" id="1945871"/>
    <lineage>
        <taxon>Bacteria</taxon>
        <taxon>Pseudomonadati</taxon>
        <taxon>Fibrobacterota</taxon>
        <taxon>Fibrobacteria</taxon>
        <taxon>Fibrobacterales</taxon>
        <taxon>Fibrobacteraceae</taxon>
        <taxon>Hallerella</taxon>
    </lineage>
</organism>
<dbReference type="PROSITE" id="PS51257">
    <property type="entry name" value="PROKAR_LIPOPROTEIN"/>
    <property type="match status" value="1"/>
</dbReference>
<feature type="domain" description="Fibrobacter succinogenes major paralogous" evidence="3">
    <location>
        <begin position="217"/>
        <end position="394"/>
    </location>
</feature>
<evidence type="ECO:0000256" key="1">
    <source>
        <dbReference type="SAM" id="MobiDB-lite"/>
    </source>
</evidence>
<feature type="region of interest" description="Disordered" evidence="1">
    <location>
        <begin position="100"/>
        <end position="119"/>
    </location>
</feature>
<keyword evidence="2" id="KW-0732">Signal</keyword>
<evidence type="ECO:0000313" key="4">
    <source>
        <dbReference type="EMBL" id="PWL03261.1"/>
    </source>
</evidence>
<dbReference type="EMBL" id="QGHD01000007">
    <property type="protein sequence ID" value="PWL03261.1"/>
    <property type="molecule type" value="Genomic_DNA"/>
</dbReference>
<dbReference type="RefSeq" id="WP_233244522.1">
    <property type="nucleotide sequence ID" value="NZ_JAXEIU010000002.1"/>
</dbReference>
<reference evidence="4 5" key="1">
    <citation type="submission" date="2018-05" db="EMBL/GenBank/DDBJ databases">
        <title>Animal gut microbial communities from fecal samples from Wisconsin, USA.</title>
        <authorList>
            <person name="Neumann A."/>
        </authorList>
    </citation>
    <scope>NUCLEOTIDE SEQUENCE [LARGE SCALE GENOMIC DNA]</scope>
    <source>
        <strain evidence="4 5">UWS4</strain>
    </source>
</reference>
<accession>A0ABX5LQE8</accession>
<protein>
    <submittedName>
        <fullName evidence="4">Uncharacterized protein (TIGR02145 family)</fullName>
    </submittedName>
</protein>
<proteinExistence type="predicted"/>
<feature type="region of interest" description="Disordered" evidence="1">
    <location>
        <begin position="136"/>
        <end position="183"/>
    </location>
</feature>
<evidence type="ECO:0000256" key="2">
    <source>
        <dbReference type="SAM" id="SignalP"/>
    </source>
</evidence>
<comment type="caution">
    <text evidence="4">The sequence shown here is derived from an EMBL/GenBank/DDBJ whole genome shotgun (WGS) entry which is preliminary data.</text>
</comment>
<dbReference type="NCBIfam" id="TIGR02145">
    <property type="entry name" value="Fib_succ_major"/>
    <property type="match status" value="1"/>
</dbReference>
<gene>
    <name evidence="4" type="ORF">B0H50_10718</name>
</gene>
<evidence type="ECO:0000313" key="5">
    <source>
        <dbReference type="Proteomes" id="UP000245523"/>
    </source>
</evidence>
<feature type="chain" id="PRO_5046444178" evidence="2">
    <location>
        <begin position="24"/>
        <end position="407"/>
    </location>
</feature>
<dbReference type="Pfam" id="PF09603">
    <property type="entry name" value="Fib_succ_major"/>
    <property type="match status" value="1"/>
</dbReference>
<sequence>MKLHLGIKSAAVALSAASLLAFTACGDDSNSSKPDSNLPDDPSSRVEDMVVGTFDNLPVCSGTCEGVTAYVKDENLAYVCVNGSWVNAVVSSSSEEISSSSFIPSDVENSSSSVNVSSSSEEVKFSSSEKVSSSSEISSSSINSSSSEESSSSVKSSSSMKMSSSSGQISSSSINTKQSSSSITGWSWDVPKETFLNPNIAYGTMTDKRDGKVYKTVKIGDQTWMAENLNYADSSTTKSSIGKSWCYNKDDEKCKVTGRLYTWAAAIDSVKLAADGLTCGYDVECEMPKTVQGICPEGWHLPSNAEWNTLFDAVGGSFTAGKILKSSTGWYDYDGKSGNGTDAFGLSALPAGYRYYNGSFGYAGFTAFFWSSTENSSYNAYGMRLFHDSENAKLDGYYKDCAFSIVA</sequence>
<evidence type="ECO:0000259" key="3">
    <source>
        <dbReference type="Pfam" id="PF09603"/>
    </source>
</evidence>
<name>A0ABX5LQE8_9BACT</name>
<dbReference type="InterPro" id="IPR011871">
    <property type="entry name" value="Fib_succ_major"/>
</dbReference>
<dbReference type="Proteomes" id="UP000245523">
    <property type="component" value="Unassembled WGS sequence"/>
</dbReference>